<dbReference type="PANTHER" id="PTHR38436:SF1">
    <property type="entry name" value="ESTER CYCLASE"/>
    <property type="match status" value="1"/>
</dbReference>
<sequence>MARDENIAAAERLGAAINAHDLDGIENGFAEDALDHDPGPDQSPGANGFRAFFATMFEAFPDLRIDTESVVADGEQVAIAYTLTGTHAGDFHGVPATSQGVQVRGVQIARYHQGQIVERWGSTDELGLLTNLAMVHRTTRSTERTEACRRPTPQPWARTGTGRDTRVDVRPLRVVLLDRTRSGKAWTRQRGRMRWRASSRQIAEQRGLANSTVRKPLPRGGRWAWAWQGALGSVSSSRSRGTRSPLNHLPDQFRIVLDPAGS</sequence>
<comment type="caution">
    <text evidence="2">The sequence shown here is derived from an EMBL/GenBank/DDBJ whole genome shotgun (WGS) entry which is preliminary data.</text>
</comment>
<feature type="compositionally biased region" description="Basic and acidic residues" evidence="1">
    <location>
        <begin position="140"/>
        <end position="149"/>
    </location>
</feature>
<reference evidence="3" key="1">
    <citation type="journal article" date="2019" name="Int. J. Syst. Evol. Microbiol.">
        <title>The Global Catalogue of Microorganisms (GCM) 10K type strain sequencing project: providing services to taxonomists for standard genome sequencing and annotation.</title>
        <authorList>
            <consortium name="The Broad Institute Genomics Platform"/>
            <consortium name="The Broad Institute Genome Sequencing Center for Infectious Disease"/>
            <person name="Wu L."/>
            <person name="Ma J."/>
        </authorList>
    </citation>
    <scope>NUCLEOTIDE SEQUENCE [LARGE SCALE GENOMIC DNA]</scope>
    <source>
        <strain evidence="3">CGMCC 4.7241</strain>
    </source>
</reference>
<dbReference type="RefSeq" id="WP_205121641.1">
    <property type="nucleotide sequence ID" value="NZ_JAFBCM010000001.1"/>
</dbReference>
<dbReference type="PANTHER" id="PTHR38436">
    <property type="entry name" value="POLYKETIDE CYCLASE SNOAL-LIKE DOMAIN"/>
    <property type="match status" value="1"/>
</dbReference>
<evidence type="ECO:0000313" key="2">
    <source>
        <dbReference type="EMBL" id="MFC3759705.1"/>
    </source>
</evidence>
<protein>
    <submittedName>
        <fullName evidence="2">Ester cyclase</fullName>
    </submittedName>
</protein>
<gene>
    <name evidence="2" type="ORF">ACFOUW_02555</name>
</gene>
<proteinExistence type="predicted"/>
<name>A0ABV7Y7Q2_9ACTN</name>
<organism evidence="2 3">
    <name type="scientific">Tenggerimyces flavus</name>
    <dbReference type="NCBI Taxonomy" id="1708749"/>
    <lineage>
        <taxon>Bacteria</taxon>
        <taxon>Bacillati</taxon>
        <taxon>Actinomycetota</taxon>
        <taxon>Actinomycetes</taxon>
        <taxon>Propionibacteriales</taxon>
        <taxon>Nocardioidaceae</taxon>
        <taxon>Tenggerimyces</taxon>
    </lineage>
</organism>
<accession>A0ABV7Y7Q2</accession>
<dbReference type="EMBL" id="JBHRZH010000003">
    <property type="protein sequence ID" value="MFC3759705.1"/>
    <property type="molecule type" value="Genomic_DNA"/>
</dbReference>
<dbReference type="InterPro" id="IPR032710">
    <property type="entry name" value="NTF2-like_dom_sf"/>
</dbReference>
<feature type="region of interest" description="Disordered" evidence="1">
    <location>
        <begin position="140"/>
        <end position="163"/>
    </location>
</feature>
<evidence type="ECO:0000313" key="3">
    <source>
        <dbReference type="Proteomes" id="UP001595699"/>
    </source>
</evidence>
<dbReference type="Proteomes" id="UP001595699">
    <property type="component" value="Unassembled WGS sequence"/>
</dbReference>
<dbReference type="SUPFAM" id="SSF54427">
    <property type="entry name" value="NTF2-like"/>
    <property type="match status" value="1"/>
</dbReference>
<evidence type="ECO:0000256" key="1">
    <source>
        <dbReference type="SAM" id="MobiDB-lite"/>
    </source>
</evidence>
<dbReference type="Gene3D" id="3.10.450.50">
    <property type="match status" value="1"/>
</dbReference>
<dbReference type="InterPro" id="IPR009959">
    <property type="entry name" value="Cyclase_SnoaL-like"/>
</dbReference>
<keyword evidence="3" id="KW-1185">Reference proteome</keyword>
<dbReference type="Pfam" id="PF07366">
    <property type="entry name" value="SnoaL"/>
    <property type="match status" value="1"/>
</dbReference>